<keyword evidence="2" id="KW-1185">Reference proteome</keyword>
<proteinExistence type="predicted"/>
<accession>A0A1N7SME7</accession>
<reference evidence="1 2" key="1">
    <citation type="submission" date="2016-12" db="EMBL/GenBank/DDBJ databases">
        <authorList>
            <person name="Song W.-J."/>
            <person name="Kurnit D.M."/>
        </authorList>
    </citation>
    <scope>NUCLEOTIDE SEQUENCE [LARGE SCALE GENOMIC DNA]</scope>
    <source>
        <strain evidence="1 2">STM7296</strain>
    </source>
</reference>
<sequence>MRTPERLHAFARNERYFAPQKDHLHLSQCSYSMTNNVKSAFVQIHPMFKDTAPCVA</sequence>
<dbReference type="AlphaFoldDB" id="A0A1N7SME7"/>
<dbReference type="STRING" id="1247936.BN2475_1050010"/>
<gene>
    <name evidence="1" type="ORF">BN2475_1050010</name>
</gene>
<evidence type="ECO:0000313" key="1">
    <source>
        <dbReference type="EMBL" id="SIT48514.1"/>
    </source>
</evidence>
<name>A0A1N7SME7_9BURK</name>
<evidence type="ECO:0000313" key="2">
    <source>
        <dbReference type="Proteomes" id="UP000187012"/>
    </source>
</evidence>
<organism evidence="1 2">
    <name type="scientific">Paraburkholderia ribeironis</name>
    <dbReference type="NCBI Taxonomy" id="1247936"/>
    <lineage>
        <taxon>Bacteria</taxon>
        <taxon>Pseudomonadati</taxon>
        <taxon>Pseudomonadota</taxon>
        <taxon>Betaproteobacteria</taxon>
        <taxon>Burkholderiales</taxon>
        <taxon>Burkholderiaceae</taxon>
        <taxon>Paraburkholderia</taxon>
    </lineage>
</organism>
<protein>
    <submittedName>
        <fullName evidence="1">Uncharacterized protein</fullName>
    </submittedName>
</protein>
<dbReference type="Proteomes" id="UP000187012">
    <property type="component" value="Unassembled WGS sequence"/>
</dbReference>
<dbReference type="EMBL" id="CYGX02000105">
    <property type="protein sequence ID" value="SIT48514.1"/>
    <property type="molecule type" value="Genomic_DNA"/>
</dbReference>